<comment type="caution">
    <text evidence="1">The sequence shown here is derived from an EMBL/GenBank/DDBJ whole genome shotgun (WGS) entry which is preliminary data.</text>
</comment>
<dbReference type="InterPro" id="IPR032675">
    <property type="entry name" value="LRR_dom_sf"/>
</dbReference>
<protein>
    <submittedName>
        <fullName evidence="1">Uncharacterized protein</fullName>
    </submittedName>
</protein>
<dbReference type="AlphaFoldDB" id="A0A1Q9EJW8"/>
<dbReference type="Gene3D" id="3.80.10.10">
    <property type="entry name" value="Ribonuclease Inhibitor"/>
    <property type="match status" value="1"/>
</dbReference>
<gene>
    <name evidence="1" type="ORF">AK812_SmicGene8823</name>
</gene>
<reference evidence="1 2" key="1">
    <citation type="submission" date="2016-02" db="EMBL/GenBank/DDBJ databases">
        <title>Genome analysis of coral dinoflagellate symbionts highlights evolutionary adaptations to a symbiotic lifestyle.</title>
        <authorList>
            <person name="Aranda M."/>
            <person name="Li Y."/>
            <person name="Liew Y.J."/>
            <person name="Baumgarten S."/>
            <person name="Simakov O."/>
            <person name="Wilson M."/>
            <person name="Piel J."/>
            <person name="Ashoor H."/>
            <person name="Bougouffa S."/>
            <person name="Bajic V.B."/>
            <person name="Ryu T."/>
            <person name="Ravasi T."/>
            <person name="Bayer T."/>
            <person name="Micklem G."/>
            <person name="Kim H."/>
            <person name="Bhak J."/>
            <person name="Lajeunesse T.C."/>
            <person name="Voolstra C.R."/>
        </authorList>
    </citation>
    <scope>NUCLEOTIDE SEQUENCE [LARGE SCALE GENOMIC DNA]</scope>
    <source>
        <strain evidence="1 2">CCMP2467</strain>
    </source>
</reference>
<dbReference type="EMBL" id="LSRX01000132">
    <property type="protein sequence ID" value="OLQ07746.1"/>
    <property type="molecule type" value="Genomic_DNA"/>
</dbReference>
<evidence type="ECO:0000313" key="2">
    <source>
        <dbReference type="Proteomes" id="UP000186817"/>
    </source>
</evidence>
<dbReference type="OrthoDB" id="2187496at2759"/>
<keyword evidence="2" id="KW-1185">Reference proteome</keyword>
<proteinExistence type="predicted"/>
<evidence type="ECO:0000313" key="1">
    <source>
        <dbReference type="EMBL" id="OLQ07746.1"/>
    </source>
</evidence>
<dbReference type="SUPFAM" id="SSF52058">
    <property type="entry name" value="L domain-like"/>
    <property type="match status" value="1"/>
</dbReference>
<accession>A0A1Q9EJW8</accession>
<organism evidence="1 2">
    <name type="scientific">Symbiodinium microadriaticum</name>
    <name type="common">Dinoflagellate</name>
    <name type="synonym">Zooxanthella microadriatica</name>
    <dbReference type="NCBI Taxonomy" id="2951"/>
    <lineage>
        <taxon>Eukaryota</taxon>
        <taxon>Sar</taxon>
        <taxon>Alveolata</taxon>
        <taxon>Dinophyceae</taxon>
        <taxon>Suessiales</taxon>
        <taxon>Symbiodiniaceae</taxon>
        <taxon>Symbiodinium</taxon>
    </lineage>
</organism>
<dbReference type="Proteomes" id="UP000186817">
    <property type="component" value="Unassembled WGS sequence"/>
</dbReference>
<sequence>MSQPSPMLDSTLPREIAMLPKVKVLQVDSNLLGPRLAADLFKGPLSESLEELDLTGNVLEEVPESVGSLSKLVLLFPSQLQLLEFIPKAPSRRLSSLETQDLGLL</sequence>
<name>A0A1Q9EJW8_SYMMI</name>